<sequence length="79" mass="9194">MQKVNMRQFEKIRTSSRYSKKRSSMVLLMKASGLTPVQISEKLQIKINSVEDIYLLKGLRDQLLWKSLPCAAIRAFSKY</sequence>
<comment type="caution">
    <text evidence="1">The sequence shown here is derived from an EMBL/GenBank/DDBJ whole genome shotgun (WGS) entry which is preliminary data.</text>
</comment>
<organism evidence="1 2">
    <name type="scientific">Scandinavium goeteborgense</name>
    <dbReference type="NCBI Taxonomy" id="1851514"/>
    <lineage>
        <taxon>Bacteria</taxon>
        <taxon>Pseudomonadati</taxon>
        <taxon>Pseudomonadota</taxon>
        <taxon>Gammaproteobacteria</taxon>
        <taxon>Enterobacterales</taxon>
        <taxon>Enterobacteriaceae</taxon>
        <taxon>Scandinavium</taxon>
    </lineage>
</organism>
<reference evidence="1 2" key="1">
    <citation type="submission" date="2019-03" db="EMBL/GenBank/DDBJ databases">
        <title>Genomic analyses of the natural microbiome of Caenorhabditis elegans.</title>
        <authorList>
            <person name="Samuel B."/>
        </authorList>
    </citation>
    <scope>NUCLEOTIDE SEQUENCE [LARGE SCALE GENOMIC DNA]</scope>
    <source>
        <strain evidence="1 2">BIGb0156</strain>
    </source>
</reference>
<evidence type="ECO:0000313" key="1">
    <source>
        <dbReference type="EMBL" id="TDN64415.1"/>
    </source>
</evidence>
<name>A0A4R6EXA9_SCAGO</name>
<proteinExistence type="predicted"/>
<keyword evidence="2" id="KW-1185">Reference proteome</keyword>
<accession>A0A4R6EXA9</accession>
<protein>
    <submittedName>
        <fullName evidence="1">Uncharacterized protein</fullName>
    </submittedName>
</protein>
<evidence type="ECO:0000313" key="2">
    <source>
        <dbReference type="Proteomes" id="UP000295530"/>
    </source>
</evidence>
<gene>
    <name evidence="1" type="ORF">EC847_101342</name>
</gene>
<dbReference type="Proteomes" id="UP000295530">
    <property type="component" value="Unassembled WGS sequence"/>
</dbReference>
<dbReference type="EMBL" id="SNVX01000001">
    <property type="protein sequence ID" value="TDN64415.1"/>
    <property type="molecule type" value="Genomic_DNA"/>
</dbReference>
<dbReference type="AlphaFoldDB" id="A0A4R6EXA9"/>